<gene>
    <name evidence="1" type="ORF">BMI91_19680</name>
</gene>
<organism evidence="1 2">
    <name type="scientific">Thioclava sediminum</name>
    <dbReference type="NCBI Taxonomy" id="1915319"/>
    <lineage>
        <taxon>Bacteria</taxon>
        <taxon>Pseudomonadati</taxon>
        <taxon>Pseudomonadota</taxon>
        <taxon>Alphaproteobacteria</taxon>
        <taxon>Rhodobacterales</taxon>
        <taxon>Paracoccaceae</taxon>
        <taxon>Thioclava</taxon>
    </lineage>
</organism>
<evidence type="ECO:0000313" key="1">
    <source>
        <dbReference type="EMBL" id="OOY22505.1"/>
    </source>
</evidence>
<dbReference type="Gene3D" id="3.40.1350.10">
    <property type="match status" value="1"/>
</dbReference>
<dbReference type="RefSeq" id="WP_078606360.1">
    <property type="nucleotide sequence ID" value="NZ_MPZV01000006.1"/>
</dbReference>
<reference evidence="1 2" key="1">
    <citation type="submission" date="2016-11" db="EMBL/GenBank/DDBJ databases">
        <title>A multilocus sequence analysis scheme for characterization of bacteria in the genus Thioclava.</title>
        <authorList>
            <person name="Liu Y."/>
            <person name="Shao Z."/>
        </authorList>
    </citation>
    <scope>NUCLEOTIDE SEQUENCE [LARGE SCALE GENOMIC DNA]</scope>
    <source>
        <strain evidence="1 2">TAW-CT134</strain>
    </source>
</reference>
<protein>
    <recommendedName>
        <fullName evidence="3">VRR-NUC domain-containing protein</fullName>
    </recommendedName>
</protein>
<evidence type="ECO:0000313" key="2">
    <source>
        <dbReference type="Proteomes" id="UP000190787"/>
    </source>
</evidence>
<evidence type="ECO:0008006" key="3">
    <source>
        <dbReference type="Google" id="ProtNLM"/>
    </source>
</evidence>
<name>A0ABX3MVL0_9RHOB</name>
<comment type="caution">
    <text evidence="1">The sequence shown here is derived from an EMBL/GenBank/DDBJ whole genome shotgun (WGS) entry which is preliminary data.</text>
</comment>
<accession>A0ABX3MVL0</accession>
<proteinExistence type="predicted"/>
<keyword evidence="2" id="KW-1185">Reference proteome</keyword>
<dbReference type="EMBL" id="MPZV01000006">
    <property type="protein sequence ID" value="OOY22505.1"/>
    <property type="molecule type" value="Genomic_DNA"/>
</dbReference>
<dbReference type="Proteomes" id="UP000190787">
    <property type="component" value="Unassembled WGS sequence"/>
</dbReference>
<sequence length="113" mass="12610">MKEREIQKRILLALSKEFHPDGIFWTADTGVAKSMDGKRTIRFGIPGQPDIQGVLYGLWIGIEVKTATGKQRDVQKRFQAAVERAGGIYIVARSPDEAILQIKECLAIRQAAE</sequence>
<dbReference type="InterPro" id="IPR011856">
    <property type="entry name" value="tRNA_endonuc-like_dom_sf"/>
</dbReference>